<evidence type="ECO:0000313" key="2">
    <source>
        <dbReference type="EMBL" id="PSN58724.1"/>
    </source>
</evidence>
<keyword evidence="3" id="KW-1185">Reference proteome</keyword>
<dbReference type="PANTHER" id="PTHR39607">
    <property type="entry name" value="XANTHOCILLIN BIOSYNTHESIS CLUSTER TRANSCRIPTION FACTOR XANC-RELATED"/>
    <property type="match status" value="1"/>
</dbReference>
<evidence type="ECO:0000256" key="1">
    <source>
        <dbReference type="SAM" id="MobiDB-lite"/>
    </source>
</evidence>
<accession>A0A2T2MZV8</accession>
<dbReference type="CDD" id="cd14688">
    <property type="entry name" value="bZIP_YAP"/>
    <property type="match status" value="1"/>
</dbReference>
<dbReference type="OrthoDB" id="5387389at2759"/>
<dbReference type="EMBL" id="KZ678209">
    <property type="protein sequence ID" value="PSN58724.1"/>
    <property type="molecule type" value="Genomic_DNA"/>
</dbReference>
<gene>
    <name evidence="2" type="ORF">BS50DRAFT_395387</name>
</gene>
<dbReference type="AlphaFoldDB" id="A0A2T2MZV8"/>
<organism evidence="2 3">
    <name type="scientific">Corynespora cassiicola Philippines</name>
    <dbReference type="NCBI Taxonomy" id="1448308"/>
    <lineage>
        <taxon>Eukaryota</taxon>
        <taxon>Fungi</taxon>
        <taxon>Dikarya</taxon>
        <taxon>Ascomycota</taxon>
        <taxon>Pezizomycotina</taxon>
        <taxon>Dothideomycetes</taxon>
        <taxon>Pleosporomycetidae</taxon>
        <taxon>Pleosporales</taxon>
        <taxon>Corynesporascaceae</taxon>
        <taxon>Corynespora</taxon>
    </lineage>
</organism>
<proteinExistence type="predicted"/>
<name>A0A2T2MZV8_CORCC</name>
<sequence>MMGCFRKEKSFNELVGEDDWTQISDPKKRKRAQNRIAQRGYRARLKDKLEKAEKGGSPCPTCNRSETAKIPPGGPSIRESLSSGPTDASLNGNIWLGPALELGWTERYGWCYLVPYTTSLLGIPDTVPTYEPNFSTNSKPFPVVYTQDRTLQHNLDATQESVGQLVRHVPGETGHGSYGNCSDRKCRGIQYTPSSF</sequence>
<reference evidence="2 3" key="1">
    <citation type="journal article" date="2018" name="Front. Microbiol.">
        <title>Genome-Wide Analysis of Corynespora cassiicola Leaf Fall Disease Putative Effectors.</title>
        <authorList>
            <person name="Lopez D."/>
            <person name="Ribeiro S."/>
            <person name="Label P."/>
            <person name="Fumanal B."/>
            <person name="Venisse J.S."/>
            <person name="Kohler A."/>
            <person name="de Oliveira R.R."/>
            <person name="Labutti K."/>
            <person name="Lipzen A."/>
            <person name="Lail K."/>
            <person name="Bauer D."/>
            <person name="Ohm R.A."/>
            <person name="Barry K.W."/>
            <person name="Spatafora J."/>
            <person name="Grigoriev I.V."/>
            <person name="Martin F.M."/>
            <person name="Pujade-Renaud V."/>
        </authorList>
    </citation>
    <scope>NUCLEOTIDE SEQUENCE [LARGE SCALE GENOMIC DNA]</scope>
    <source>
        <strain evidence="2 3">Philippines</strain>
    </source>
</reference>
<dbReference type="PANTHER" id="PTHR39607:SF2">
    <property type="entry name" value="BZIP DOMAIN-CONTAINING PROTEIN"/>
    <property type="match status" value="1"/>
</dbReference>
<evidence type="ECO:0008006" key="4">
    <source>
        <dbReference type="Google" id="ProtNLM"/>
    </source>
</evidence>
<evidence type="ECO:0000313" key="3">
    <source>
        <dbReference type="Proteomes" id="UP000240883"/>
    </source>
</evidence>
<protein>
    <recommendedName>
        <fullName evidence="4">BZIP domain-containing protein</fullName>
    </recommendedName>
</protein>
<feature type="region of interest" description="Disordered" evidence="1">
    <location>
        <begin position="48"/>
        <end position="85"/>
    </location>
</feature>
<dbReference type="Proteomes" id="UP000240883">
    <property type="component" value="Unassembled WGS sequence"/>
</dbReference>
<dbReference type="InterPro" id="IPR052635">
    <property type="entry name" value="Sec_Metab_Biosynth_Reg"/>
</dbReference>